<evidence type="ECO:0000256" key="13">
    <source>
        <dbReference type="ARBA" id="ARBA00023125"/>
    </source>
</evidence>
<evidence type="ECO:0000256" key="14">
    <source>
        <dbReference type="ARBA" id="ARBA00023172"/>
    </source>
</evidence>
<gene>
    <name evidence="16" type="ORF">OVA965_LOCUS25271</name>
    <name evidence="17" type="ORF">TMI583_LOCUS25998</name>
</gene>
<feature type="domain" description="Integrase catalytic" evidence="15">
    <location>
        <begin position="357"/>
        <end position="518"/>
    </location>
</feature>
<dbReference type="InterPro" id="IPR036397">
    <property type="entry name" value="RNaseH_sf"/>
</dbReference>
<evidence type="ECO:0000256" key="11">
    <source>
        <dbReference type="ARBA" id="ARBA00022918"/>
    </source>
</evidence>
<keyword evidence="6" id="KW-0064">Aspartyl protease</keyword>
<dbReference type="GO" id="GO:0046872">
    <property type="term" value="F:metal ion binding"/>
    <property type="evidence" value="ECO:0007669"/>
    <property type="project" value="UniProtKB-KW"/>
</dbReference>
<keyword evidence="5" id="KW-0479">Metal-binding</keyword>
<dbReference type="Pfam" id="PF17921">
    <property type="entry name" value="Integrase_H2C2"/>
    <property type="match status" value="1"/>
</dbReference>
<dbReference type="EMBL" id="CAJNOK010015603">
    <property type="protein sequence ID" value="CAF1228719.1"/>
    <property type="molecule type" value="Genomic_DNA"/>
</dbReference>
<proteinExistence type="predicted"/>
<keyword evidence="1" id="KW-0645">Protease</keyword>
<keyword evidence="9" id="KW-0460">Magnesium</keyword>
<dbReference type="InterPro" id="IPR056924">
    <property type="entry name" value="SH3_Tf2-1"/>
</dbReference>
<dbReference type="Gene3D" id="3.30.420.10">
    <property type="entry name" value="Ribonuclease H-like superfamily/Ribonuclease H"/>
    <property type="match status" value="1"/>
</dbReference>
<name>A0A8S2EHM7_9BILA</name>
<dbReference type="InterPro" id="IPR001584">
    <property type="entry name" value="Integrase_cat-core"/>
</dbReference>
<dbReference type="GO" id="GO:0015074">
    <property type="term" value="P:DNA integration"/>
    <property type="evidence" value="ECO:0007669"/>
    <property type="project" value="UniProtKB-KW"/>
</dbReference>
<dbReference type="Proteomes" id="UP000682733">
    <property type="component" value="Unassembled WGS sequence"/>
</dbReference>
<keyword evidence="11" id="KW-0695">RNA-directed DNA polymerase</keyword>
<dbReference type="PANTHER" id="PTHR37984:SF5">
    <property type="entry name" value="PROTEIN NYNRIN-LIKE"/>
    <property type="match status" value="1"/>
</dbReference>
<keyword evidence="4" id="KW-0540">Nuclease</keyword>
<dbReference type="InterPro" id="IPR041373">
    <property type="entry name" value="RT_RNaseH"/>
</dbReference>
<dbReference type="GO" id="GO:0006508">
    <property type="term" value="P:proteolysis"/>
    <property type="evidence" value="ECO:0007669"/>
    <property type="project" value="UniProtKB-KW"/>
</dbReference>
<dbReference type="SUPFAM" id="SSF53098">
    <property type="entry name" value="Ribonuclease H-like"/>
    <property type="match status" value="1"/>
</dbReference>
<comment type="caution">
    <text evidence="16">The sequence shown here is derived from an EMBL/GenBank/DDBJ whole genome shotgun (WGS) entry which is preliminary data.</text>
</comment>
<dbReference type="InterPro" id="IPR012337">
    <property type="entry name" value="RNaseH-like_sf"/>
</dbReference>
<organism evidence="16 18">
    <name type="scientific">Didymodactylos carnosus</name>
    <dbReference type="NCBI Taxonomy" id="1234261"/>
    <lineage>
        <taxon>Eukaryota</taxon>
        <taxon>Metazoa</taxon>
        <taxon>Spiralia</taxon>
        <taxon>Gnathifera</taxon>
        <taxon>Rotifera</taxon>
        <taxon>Eurotatoria</taxon>
        <taxon>Bdelloidea</taxon>
        <taxon>Philodinida</taxon>
        <taxon>Philodinidae</taxon>
        <taxon>Didymodactylos</taxon>
    </lineage>
</organism>
<evidence type="ECO:0000256" key="8">
    <source>
        <dbReference type="ARBA" id="ARBA00022801"/>
    </source>
</evidence>
<keyword evidence="8" id="KW-0378">Hydrolase</keyword>
<dbReference type="GO" id="GO:0006310">
    <property type="term" value="P:DNA recombination"/>
    <property type="evidence" value="ECO:0007669"/>
    <property type="project" value="UniProtKB-KW"/>
</dbReference>
<evidence type="ECO:0000256" key="12">
    <source>
        <dbReference type="ARBA" id="ARBA00022932"/>
    </source>
</evidence>
<dbReference type="PROSITE" id="PS50994">
    <property type="entry name" value="INTEGRASE"/>
    <property type="match status" value="1"/>
</dbReference>
<dbReference type="GO" id="GO:0004190">
    <property type="term" value="F:aspartic-type endopeptidase activity"/>
    <property type="evidence" value="ECO:0007669"/>
    <property type="project" value="UniProtKB-KW"/>
</dbReference>
<keyword evidence="3" id="KW-0548">Nucleotidyltransferase</keyword>
<protein>
    <recommendedName>
        <fullName evidence="15">Integrase catalytic domain-containing protein</fullName>
    </recommendedName>
</protein>
<keyword evidence="12" id="KW-0239">DNA-directed DNA polymerase</keyword>
<dbReference type="GO" id="GO:0003677">
    <property type="term" value="F:DNA binding"/>
    <property type="evidence" value="ECO:0007669"/>
    <property type="project" value="UniProtKB-KW"/>
</dbReference>
<dbReference type="FunFam" id="1.10.340.70:FF:000001">
    <property type="entry name" value="Retrovirus-related Pol polyprotein from transposon gypsy-like Protein"/>
    <property type="match status" value="1"/>
</dbReference>
<evidence type="ECO:0000313" key="17">
    <source>
        <dbReference type="EMBL" id="CAF4036710.1"/>
    </source>
</evidence>
<keyword evidence="14" id="KW-0233">DNA recombination</keyword>
<dbReference type="InterPro" id="IPR050951">
    <property type="entry name" value="Retrovirus_Pol_polyprotein"/>
</dbReference>
<dbReference type="EMBL" id="CAJOBA010037148">
    <property type="protein sequence ID" value="CAF4036710.1"/>
    <property type="molecule type" value="Genomic_DNA"/>
</dbReference>
<keyword evidence="13" id="KW-0238">DNA-binding</keyword>
<dbReference type="GO" id="GO:0003887">
    <property type="term" value="F:DNA-directed DNA polymerase activity"/>
    <property type="evidence" value="ECO:0007669"/>
    <property type="project" value="UniProtKB-KW"/>
</dbReference>
<dbReference type="AlphaFoldDB" id="A0A8S2EHM7"/>
<dbReference type="GO" id="GO:0004519">
    <property type="term" value="F:endonuclease activity"/>
    <property type="evidence" value="ECO:0007669"/>
    <property type="project" value="UniProtKB-KW"/>
</dbReference>
<evidence type="ECO:0000256" key="2">
    <source>
        <dbReference type="ARBA" id="ARBA00022679"/>
    </source>
</evidence>
<evidence type="ECO:0000259" key="15">
    <source>
        <dbReference type="PROSITE" id="PS50994"/>
    </source>
</evidence>
<keyword evidence="10" id="KW-0229">DNA integration</keyword>
<dbReference type="PANTHER" id="PTHR37984">
    <property type="entry name" value="PROTEIN CBG26694"/>
    <property type="match status" value="1"/>
</dbReference>
<dbReference type="Gene3D" id="1.10.340.70">
    <property type="match status" value="1"/>
</dbReference>
<sequence>LKILRLTYSVLLKITNDFQYGGLCAFFHHHIEQLYLQQDRQAQFNSRLYMKRTIMFKKFLAVFNTNMKYLECEVEFVNDVVYMLPMLFTEMVNIIEIQMKVLKTKSIYDIGAKYRSITKLSREFRTNVDRLLRRQMKQRQQQFHVNYIGTHINPSNLKYPELFLYLIDIMHVKQEERNGSKFECITDHSALQWLFDFNGHNKRLLSWSLSIQNYRDTMKIVHKPGKNHNNVDPLSRNPLPVINNITSISLSPEVKQQFVSSYLQDDYFLNIIELIKQDGSPLIKEIKQKIKDYLYQDGLLYYFDSETKSYQLCVPSNSDLKLKILHDSHDAPVAGHFGYYKTSMLIKQSYYWPRMSRDIKKRWEQVTMDFIVGLPKTAAGYDSIIVFIDRPTKRAYFKPTKFQTTAVDTATIFFETIFRHHGLPRIIISDRDPKFTSLFWQTLFTCIGTKISLSTAFHPQTDGQSERLNRTVEEMLRHYVTQQPEKWDETLTQIEFAYNNSIQTSTGFSPFFLDTGRHPRITEQLTYPITPQQDASQTATDFLNDMQQNLEAAQNSISNALLKQAKYYNKKRQAKQFQVGDYVLLNTKCLTFKFDEQKLPRKLRPKYLGPFETVNKLSPSVHELDLPQNLKIHPIINISSLRPFVSTPEEFQQRVINPPITIT</sequence>
<keyword evidence="7" id="KW-0255">Endonuclease</keyword>
<evidence type="ECO:0000256" key="1">
    <source>
        <dbReference type="ARBA" id="ARBA00022670"/>
    </source>
</evidence>
<evidence type="ECO:0000256" key="3">
    <source>
        <dbReference type="ARBA" id="ARBA00022695"/>
    </source>
</evidence>
<reference evidence="16" key="1">
    <citation type="submission" date="2021-02" db="EMBL/GenBank/DDBJ databases">
        <authorList>
            <person name="Nowell W R."/>
        </authorList>
    </citation>
    <scope>NUCLEOTIDE SEQUENCE</scope>
</reference>
<evidence type="ECO:0000256" key="4">
    <source>
        <dbReference type="ARBA" id="ARBA00022722"/>
    </source>
</evidence>
<dbReference type="Pfam" id="PF24626">
    <property type="entry name" value="SH3_Tf2-1"/>
    <property type="match status" value="1"/>
</dbReference>
<feature type="non-terminal residue" evidence="16">
    <location>
        <position position="1"/>
    </location>
</feature>
<evidence type="ECO:0000256" key="10">
    <source>
        <dbReference type="ARBA" id="ARBA00022908"/>
    </source>
</evidence>
<evidence type="ECO:0000313" key="18">
    <source>
        <dbReference type="Proteomes" id="UP000677228"/>
    </source>
</evidence>
<evidence type="ECO:0000313" key="16">
    <source>
        <dbReference type="EMBL" id="CAF1228719.1"/>
    </source>
</evidence>
<evidence type="ECO:0000256" key="6">
    <source>
        <dbReference type="ARBA" id="ARBA00022750"/>
    </source>
</evidence>
<keyword evidence="2" id="KW-0808">Transferase</keyword>
<evidence type="ECO:0000256" key="7">
    <source>
        <dbReference type="ARBA" id="ARBA00022759"/>
    </source>
</evidence>
<dbReference type="FunFam" id="3.30.420.10:FF:000032">
    <property type="entry name" value="Retrovirus-related Pol polyprotein from transposon 297-like Protein"/>
    <property type="match status" value="1"/>
</dbReference>
<evidence type="ECO:0000256" key="5">
    <source>
        <dbReference type="ARBA" id="ARBA00022723"/>
    </source>
</evidence>
<dbReference type="GO" id="GO:0003964">
    <property type="term" value="F:RNA-directed DNA polymerase activity"/>
    <property type="evidence" value="ECO:0007669"/>
    <property type="project" value="UniProtKB-KW"/>
</dbReference>
<dbReference type="Proteomes" id="UP000677228">
    <property type="component" value="Unassembled WGS sequence"/>
</dbReference>
<dbReference type="Pfam" id="PF17917">
    <property type="entry name" value="RT_RNaseH"/>
    <property type="match status" value="1"/>
</dbReference>
<dbReference type="InterPro" id="IPR041588">
    <property type="entry name" value="Integrase_H2C2"/>
</dbReference>
<accession>A0A8S2EHM7</accession>
<evidence type="ECO:0000256" key="9">
    <source>
        <dbReference type="ARBA" id="ARBA00022842"/>
    </source>
</evidence>